<dbReference type="EMBL" id="JSVC01000019">
    <property type="protein sequence ID" value="KIC93548.1"/>
    <property type="molecule type" value="Genomic_DNA"/>
</dbReference>
<dbReference type="PANTHER" id="PTHR43280">
    <property type="entry name" value="ARAC-FAMILY TRANSCRIPTIONAL REGULATOR"/>
    <property type="match status" value="1"/>
</dbReference>
<evidence type="ECO:0000313" key="6">
    <source>
        <dbReference type="Proteomes" id="UP000031408"/>
    </source>
</evidence>
<evidence type="ECO:0000256" key="1">
    <source>
        <dbReference type="ARBA" id="ARBA00023015"/>
    </source>
</evidence>
<evidence type="ECO:0000256" key="2">
    <source>
        <dbReference type="ARBA" id="ARBA00023125"/>
    </source>
</evidence>
<protein>
    <recommendedName>
        <fullName evidence="4">HTH araC/xylS-type domain-containing protein</fullName>
    </recommendedName>
</protein>
<evidence type="ECO:0000256" key="3">
    <source>
        <dbReference type="ARBA" id="ARBA00023163"/>
    </source>
</evidence>
<dbReference type="GO" id="GO:0003700">
    <property type="term" value="F:DNA-binding transcription factor activity"/>
    <property type="evidence" value="ECO:0007669"/>
    <property type="project" value="InterPro"/>
</dbReference>
<evidence type="ECO:0000313" key="5">
    <source>
        <dbReference type="EMBL" id="KIC93548.1"/>
    </source>
</evidence>
<keyword evidence="3" id="KW-0804">Transcription</keyword>
<accession>A0A0C1LDM0</accession>
<keyword evidence="6" id="KW-1185">Reference proteome</keyword>
<proteinExistence type="predicted"/>
<evidence type="ECO:0000259" key="4">
    <source>
        <dbReference type="PROSITE" id="PS01124"/>
    </source>
</evidence>
<dbReference type="PROSITE" id="PS01124">
    <property type="entry name" value="HTH_ARAC_FAMILY_2"/>
    <property type="match status" value="1"/>
</dbReference>
<dbReference type="OrthoDB" id="669939at2"/>
<dbReference type="Pfam" id="PF12833">
    <property type="entry name" value="HTH_18"/>
    <property type="match status" value="1"/>
</dbReference>
<dbReference type="PANTHER" id="PTHR43280:SF11">
    <property type="entry name" value="RCS-SPECIFIC HTH-TYPE TRANSCRIPTIONAL ACTIVATOR RCLR"/>
    <property type="match status" value="1"/>
</dbReference>
<dbReference type="AlphaFoldDB" id="A0A0C1LDM0"/>
<dbReference type="Proteomes" id="UP000031408">
    <property type="component" value="Unassembled WGS sequence"/>
</dbReference>
<reference evidence="5 6" key="1">
    <citation type="submission" date="2014-11" db="EMBL/GenBank/DDBJ databases">
        <title>Genome sequence of Flavihumibacter solisilvae 3-3.</title>
        <authorList>
            <person name="Zhou G."/>
            <person name="Li M."/>
            <person name="Wang G."/>
        </authorList>
    </citation>
    <scope>NUCLEOTIDE SEQUENCE [LARGE SCALE GENOMIC DNA]</scope>
    <source>
        <strain evidence="5 6">3-3</strain>
    </source>
</reference>
<dbReference type="InterPro" id="IPR018060">
    <property type="entry name" value="HTH_AraC"/>
</dbReference>
<comment type="caution">
    <text evidence="5">The sequence shown here is derived from an EMBL/GenBank/DDBJ whole genome shotgun (WGS) entry which is preliminary data.</text>
</comment>
<gene>
    <name evidence="5" type="ORF">OI18_17560</name>
</gene>
<feature type="domain" description="HTH araC/xylS-type" evidence="4">
    <location>
        <begin position="173"/>
        <end position="271"/>
    </location>
</feature>
<keyword evidence="2" id="KW-0238">DNA-binding</keyword>
<dbReference type="GO" id="GO:0043565">
    <property type="term" value="F:sequence-specific DNA binding"/>
    <property type="evidence" value="ECO:0007669"/>
    <property type="project" value="InterPro"/>
</dbReference>
<dbReference type="RefSeq" id="WP_039142135.1">
    <property type="nucleotide sequence ID" value="NZ_JSVC01000019.1"/>
</dbReference>
<dbReference type="SMART" id="SM00342">
    <property type="entry name" value="HTH_ARAC"/>
    <property type="match status" value="1"/>
</dbReference>
<dbReference type="Gene3D" id="1.10.10.60">
    <property type="entry name" value="Homeodomain-like"/>
    <property type="match status" value="1"/>
</dbReference>
<dbReference type="InterPro" id="IPR009057">
    <property type="entry name" value="Homeodomain-like_sf"/>
</dbReference>
<keyword evidence="1" id="KW-0805">Transcription regulation</keyword>
<sequence>MKSGHVFSREIFPVREWTIPIADQQLKCYWSIRSTKPLEHFYSDLRHYILIVALNGDVFVDGKEVSEGGCLFLQPEKESTVHLMTCSRGVEFLRLEVPDIPAFRSDFHANWQLTALSPTAYFHIARHLIYSAQNRQMDLNAQADSIFLVQNCLNPSPAGNPYNIHFSEVFRLTECLQKLQFTAKAKFTVAQMASLSNLKTYRLQLICQVLFGQTAHQVLRFLKMHTALKVIANQTQTLAAIGKDLEYSSDENFITAFRVYYGITPHAFRKMFSTFPYIPSGKL</sequence>
<organism evidence="5 6">
    <name type="scientific">Flavihumibacter solisilvae</name>
    <dbReference type="NCBI Taxonomy" id="1349421"/>
    <lineage>
        <taxon>Bacteria</taxon>
        <taxon>Pseudomonadati</taxon>
        <taxon>Bacteroidota</taxon>
        <taxon>Chitinophagia</taxon>
        <taxon>Chitinophagales</taxon>
        <taxon>Chitinophagaceae</taxon>
        <taxon>Flavihumibacter</taxon>
    </lineage>
</organism>
<dbReference type="SUPFAM" id="SSF46689">
    <property type="entry name" value="Homeodomain-like"/>
    <property type="match status" value="1"/>
</dbReference>
<name>A0A0C1LDM0_9BACT</name>